<dbReference type="Pfam" id="PF07554">
    <property type="entry name" value="FIVAR"/>
    <property type="match status" value="1"/>
</dbReference>
<organism evidence="2 3">
    <name type="scientific">Staphylococcus aureus</name>
    <dbReference type="NCBI Taxonomy" id="1280"/>
    <lineage>
        <taxon>Bacteria</taxon>
        <taxon>Bacillati</taxon>
        <taxon>Bacillota</taxon>
        <taxon>Bacilli</taxon>
        <taxon>Bacillales</taxon>
        <taxon>Staphylococcaceae</taxon>
        <taxon>Staphylococcus</taxon>
    </lineage>
</organism>
<dbReference type="AlphaFoldDB" id="A0A380E1A9"/>
<gene>
    <name evidence="2" type="primary">ebh_17</name>
    <name evidence="2" type="ORF">NCTC5664_03275</name>
</gene>
<proteinExistence type="predicted"/>
<name>A0A380E1A9_STAAU</name>
<evidence type="ECO:0000313" key="3">
    <source>
        <dbReference type="Proteomes" id="UP000254502"/>
    </source>
</evidence>
<sequence>MQQLNRTGTTTGKKPASITAYNNSMHALQAELTSAKNSANAIIQKPIRTVQEVQSALTNVNRVNERLTQAINQLVPLADNSALRTAKTKLDEEINKSVTTDGMTPIINPSI</sequence>
<feature type="coiled-coil region" evidence="1">
    <location>
        <begin position="18"/>
        <end position="73"/>
    </location>
</feature>
<dbReference type="Proteomes" id="UP000254502">
    <property type="component" value="Unassembled WGS sequence"/>
</dbReference>
<reference evidence="2 3" key="1">
    <citation type="submission" date="2018-06" db="EMBL/GenBank/DDBJ databases">
        <authorList>
            <consortium name="Pathogen Informatics"/>
            <person name="Doyle S."/>
        </authorList>
    </citation>
    <scope>NUCLEOTIDE SEQUENCE [LARGE SCALE GENOMIC DNA]</scope>
    <source>
        <strain evidence="2 3">NCTC5664</strain>
    </source>
</reference>
<keyword evidence="1" id="KW-0175">Coiled coil</keyword>
<evidence type="ECO:0000313" key="2">
    <source>
        <dbReference type="EMBL" id="SUK93820.1"/>
    </source>
</evidence>
<accession>A0A380E1A9</accession>
<evidence type="ECO:0000256" key="1">
    <source>
        <dbReference type="SAM" id="Coils"/>
    </source>
</evidence>
<protein>
    <submittedName>
        <fullName evidence="2">Extracellular matrix binding protein</fullName>
    </submittedName>
</protein>
<dbReference type="EMBL" id="UHAQ01000004">
    <property type="protein sequence ID" value="SUK93820.1"/>
    <property type="molecule type" value="Genomic_DNA"/>
</dbReference>